<feature type="chain" id="PRO_5037503961" description="Beta/gamma crystallin 'Greek key' domain-containing protein" evidence="1">
    <location>
        <begin position="19"/>
        <end position="198"/>
    </location>
</feature>
<protein>
    <recommendedName>
        <fullName evidence="4">Beta/gamma crystallin 'Greek key' domain-containing protein</fullName>
    </recommendedName>
</protein>
<evidence type="ECO:0000313" key="2">
    <source>
        <dbReference type="EMBL" id="GGE18235.1"/>
    </source>
</evidence>
<reference evidence="2" key="2">
    <citation type="submission" date="2020-09" db="EMBL/GenBank/DDBJ databases">
        <authorList>
            <person name="Sun Q."/>
            <person name="Zhou Y."/>
        </authorList>
    </citation>
    <scope>NUCLEOTIDE SEQUENCE</scope>
    <source>
        <strain evidence="2">CGMCC 1.15519</strain>
    </source>
</reference>
<proteinExistence type="predicted"/>
<dbReference type="EMBL" id="BMJM01000010">
    <property type="protein sequence ID" value="GGE18235.1"/>
    <property type="molecule type" value="Genomic_DNA"/>
</dbReference>
<gene>
    <name evidence="2" type="ORF">GCM10011529_25930</name>
</gene>
<feature type="signal peptide" evidence="1">
    <location>
        <begin position="1"/>
        <end position="18"/>
    </location>
</feature>
<dbReference type="Proteomes" id="UP000635071">
    <property type="component" value="Unassembled WGS sequence"/>
</dbReference>
<keyword evidence="1" id="KW-0732">Signal</keyword>
<evidence type="ECO:0008006" key="4">
    <source>
        <dbReference type="Google" id="ProtNLM"/>
    </source>
</evidence>
<name>A0A916ZYV4_9SPHN</name>
<evidence type="ECO:0000313" key="3">
    <source>
        <dbReference type="Proteomes" id="UP000635071"/>
    </source>
</evidence>
<reference evidence="2" key="1">
    <citation type="journal article" date="2014" name="Int. J. Syst. Evol. Microbiol.">
        <title>Complete genome sequence of Corynebacterium casei LMG S-19264T (=DSM 44701T), isolated from a smear-ripened cheese.</title>
        <authorList>
            <consortium name="US DOE Joint Genome Institute (JGI-PGF)"/>
            <person name="Walter F."/>
            <person name="Albersmeier A."/>
            <person name="Kalinowski J."/>
            <person name="Ruckert C."/>
        </authorList>
    </citation>
    <scope>NUCLEOTIDE SEQUENCE</scope>
    <source>
        <strain evidence="2">CGMCC 1.15519</strain>
    </source>
</reference>
<comment type="caution">
    <text evidence="2">The sequence shown here is derived from an EMBL/GenBank/DDBJ whole genome shotgun (WGS) entry which is preliminary data.</text>
</comment>
<evidence type="ECO:0000256" key="1">
    <source>
        <dbReference type="SAM" id="SignalP"/>
    </source>
</evidence>
<organism evidence="2 3">
    <name type="scientific">Sandarakinorhabdus glacialis</name>
    <dbReference type="NCBI Taxonomy" id="1614636"/>
    <lineage>
        <taxon>Bacteria</taxon>
        <taxon>Pseudomonadati</taxon>
        <taxon>Pseudomonadota</taxon>
        <taxon>Alphaproteobacteria</taxon>
        <taxon>Sphingomonadales</taxon>
        <taxon>Sphingosinicellaceae</taxon>
        <taxon>Sandarakinorhabdus</taxon>
    </lineage>
</organism>
<sequence>MIAAMTMRCWLLAAVVVAGPGAAPPPVGPTATPQLSIFGDRFYRGDAKVFTADEGDIRLGYAPRSVKAVGRWLVCSEVRFGGRCMEINRDYPVDAGLGMAFNIRSLRLLADGSGAGRPAPNVAPDGPSMGGMSAKFFPAPHYGAERALACVNGDPDMKCAAETATDLCKRAGYRSAEHFALQAERGLYYLADVLCVRR</sequence>
<accession>A0A916ZYV4</accession>
<dbReference type="AlphaFoldDB" id="A0A916ZYV4"/>
<keyword evidence="3" id="KW-1185">Reference proteome</keyword>